<feature type="transmembrane region" description="Helical" evidence="7">
    <location>
        <begin position="162"/>
        <end position="181"/>
    </location>
</feature>
<feature type="transmembrane region" description="Helical" evidence="7">
    <location>
        <begin position="21"/>
        <end position="40"/>
    </location>
</feature>
<feature type="transmembrane region" description="Helical" evidence="7">
    <location>
        <begin position="82"/>
        <end position="104"/>
    </location>
</feature>
<keyword evidence="4 7" id="KW-1133">Transmembrane helix</keyword>
<proteinExistence type="inferred from homology"/>
<keyword evidence="5 7" id="KW-0472">Membrane</keyword>
<keyword evidence="3 7" id="KW-0812">Transmembrane</keyword>
<comment type="caution">
    <text evidence="9">The sequence shown here is derived from an EMBL/GenBank/DDBJ whole genome shotgun (WGS) entry which is preliminary data.</text>
</comment>
<dbReference type="SUPFAM" id="SSF103481">
    <property type="entry name" value="Multidrug resistance efflux transporter EmrE"/>
    <property type="match status" value="2"/>
</dbReference>
<feature type="region of interest" description="Disordered" evidence="6">
    <location>
        <begin position="340"/>
        <end position="374"/>
    </location>
</feature>
<evidence type="ECO:0000256" key="1">
    <source>
        <dbReference type="ARBA" id="ARBA00004141"/>
    </source>
</evidence>
<evidence type="ECO:0000256" key="7">
    <source>
        <dbReference type="SAM" id="Phobius"/>
    </source>
</evidence>
<dbReference type="EMBL" id="BAABIC010000023">
    <property type="protein sequence ID" value="GAA4706626.1"/>
    <property type="molecule type" value="Genomic_DNA"/>
</dbReference>
<dbReference type="InterPro" id="IPR037185">
    <property type="entry name" value="EmrE-like"/>
</dbReference>
<feature type="transmembrane region" description="Helical" evidence="7">
    <location>
        <begin position="193"/>
        <end position="212"/>
    </location>
</feature>
<dbReference type="Pfam" id="PF00892">
    <property type="entry name" value="EamA"/>
    <property type="match status" value="2"/>
</dbReference>
<keyword evidence="10" id="KW-1185">Reference proteome</keyword>
<feature type="domain" description="EamA" evidence="8">
    <location>
        <begin position="24"/>
        <end position="151"/>
    </location>
</feature>
<feature type="transmembrane region" description="Helical" evidence="7">
    <location>
        <begin position="52"/>
        <end position="70"/>
    </location>
</feature>
<gene>
    <name evidence="9" type="ORF">GCM10023215_53910</name>
</gene>
<feature type="domain" description="EamA" evidence="8">
    <location>
        <begin position="163"/>
        <end position="297"/>
    </location>
</feature>
<feature type="compositionally biased region" description="Basic and acidic residues" evidence="6">
    <location>
        <begin position="354"/>
        <end position="367"/>
    </location>
</feature>
<comment type="similarity">
    <text evidence="2">Belongs to the EamA transporter family.</text>
</comment>
<evidence type="ECO:0000256" key="3">
    <source>
        <dbReference type="ARBA" id="ARBA00022692"/>
    </source>
</evidence>
<dbReference type="InterPro" id="IPR000620">
    <property type="entry name" value="EamA_dom"/>
</dbReference>
<dbReference type="InterPro" id="IPR050638">
    <property type="entry name" value="AA-Vitamin_Transporters"/>
</dbReference>
<evidence type="ECO:0000256" key="2">
    <source>
        <dbReference type="ARBA" id="ARBA00007362"/>
    </source>
</evidence>
<evidence type="ECO:0000256" key="6">
    <source>
        <dbReference type="SAM" id="MobiDB-lite"/>
    </source>
</evidence>
<organism evidence="9 10">
    <name type="scientific">Pseudonocardia yuanmonensis</name>
    <dbReference type="NCBI Taxonomy" id="1095914"/>
    <lineage>
        <taxon>Bacteria</taxon>
        <taxon>Bacillati</taxon>
        <taxon>Actinomycetota</taxon>
        <taxon>Actinomycetes</taxon>
        <taxon>Pseudonocardiales</taxon>
        <taxon>Pseudonocardiaceae</taxon>
        <taxon>Pseudonocardia</taxon>
    </lineage>
</organism>
<name>A0ABP8XI13_9PSEU</name>
<accession>A0ABP8XI13</accession>
<feature type="transmembrane region" description="Helical" evidence="7">
    <location>
        <begin position="138"/>
        <end position="156"/>
    </location>
</feature>
<sequence>MSIHCEYTDRCGYVESMRRDAVAGAALVLFWSSGFVGAELGTGYTGADTLLAWRYVLAAAVLWLVVAVRRPPLPRGAVGRQALLGTLSQVLYLGGVVTGVGLGVPAGTAALVAALQPLVVATAAGRLLGERTTRRQRVGLAVGLAGVALVVAGDLGPGTAPAWAFLLPVGGMLALSAGTVLERRMRPPEGPLTAMALQSTTAAVLFTAVAALAGSLQPPAEPGFWGAVAWVVVLSSFGGYGSYLVVLRRSGATRVSALLYLTPPTTMVWAFLMFGDVPVLLALPGIALCAVGVWLALAGGGTGRGGTGRRDTGRRETVGVPAHHGDRELVGRFLPRHPGLVPGRLRGAHGRPGGRVERRPGGPERAGRGAHGVR</sequence>
<evidence type="ECO:0000259" key="8">
    <source>
        <dbReference type="Pfam" id="PF00892"/>
    </source>
</evidence>
<dbReference type="Proteomes" id="UP001500325">
    <property type="component" value="Unassembled WGS sequence"/>
</dbReference>
<feature type="transmembrane region" description="Helical" evidence="7">
    <location>
        <begin position="110"/>
        <end position="129"/>
    </location>
</feature>
<comment type="subcellular location">
    <subcellularLocation>
        <location evidence="1">Membrane</location>
        <topology evidence="1">Multi-pass membrane protein</topology>
    </subcellularLocation>
</comment>
<dbReference type="PANTHER" id="PTHR32322">
    <property type="entry name" value="INNER MEMBRANE TRANSPORTER"/>
    <property type="match status" value="1"/>
</dbReference>
<feature type="transmembrane region" description="Helical" evidence="7">
    <location>
        <begin position="224"/>
        <end position="246"/>
    </location>
</feature>
<dbReference type="PANTHER" id="PTHR32322:SF2">
    <property type="entry name" value="EAMA DOMAIN-CONTAINING PROTEIN"/>
    <property type="match status" value="1"/>
</dbReference>
<feature type="transmembrane region" description="Helical" evidence="7">
    <location>
        <begin position="281"/>
        <end position="300"/>
    </location>
</feature>
<protein>
    <recommendedName>
        <fullName evidence="8">EamA domain-containing protein</fullName>
    </recommendedName>
</protein>
<feature type="transmembrane region" description="Helical" evidence="7">
    <location>
        <begin position="258"/>
        <end position="275"/>
    </location>
</feature>
<evidence type="ECO:0000313" key="9">
    <source>
        <dbReference type="EMBL" id="GAA4706626.1"/>
    </source>
</evidence>
<reference evidence="10" key="1">
    <citation type="journal article" date="2019" name="Int. J. Syst. Evol. Microbiol.">
        <title>The Global Catalogue of Microorganisms (GCM) 10K type strain sequencing project: providing services to taxonomists for standard genome sequencing and annotation.</title>
        <authorList>
            <consortium name="The Broad Institute Genomics Platform"/>
            <consortium name="The Broad Institute Genome Sequencing Center for Infectious Disease"/>
            <person name="Wu L."/>
            <person name="Ma J."/>
        </authorList>
    </citation>
    <scope>NUCLEOTIDE SEQUENCE [LARGE SCALE GENOMIC DNA]</scope>
    <source>
        <strain evidence="10">JCM 18055</strain>
    </source>
</reference>
<evidence type="ECO:0000256" key="5">
    <source>
        <dbReference type="ARBA" id="ARBA00023136"/>
    </source>
</evidence>
<evidence type="ECO:0000313" key="10">
    <source>
        <dbReference type="Proteomes" id="UP001500325"/>
    </source>
</evidence>
<evidence type="ECO:0000256" key="4">
    <source>
        <dbReference type="ARBA" id="ARBA00022989"/>
    </source>
</evidence>